<feature type="compositionally biased region" description="Pro residues" evidence="1">
    <location>
        <begin position="195"/>
        <end position="205"/>
    </location>
</feature>
<evidence type="ECO:0000256" key="1">
    <source>
        <dbReference type="SAM" id="MobiDB-lite"/>
    </source>
</evidence>
<evidence type="ECO:0008006" key="5">
    <source>
        <dbReference type="Google" id="ProtNLM"/>
    </source>
</evidence>
<feature type="compositionally biased region" description="Low complexity" evidence="1">
    <location>
        <begin position="340"/>
        <end position="351"/>
    </location>
</feature>
<keyword evidence="4" id="KW-1185">Reference proteome</keyword>
<evidence type="ECO:0000313" key="3">
    <source>
        <dbReference type="EMBL" id="GBF93523.1"/>
    </source>
</evidence>
<dbReference type="InterPro" id="IPR044851">
    <property type="entry name" value="Wax_synthase"/>
</dbReference>
<keyword evidence="2" id="KW-0472">Membrane</keyword>
<dbReference type="InParanoid" id="A0A2V0P6N0"/>
<dbReference type="GO" id="GO:0006629">
    <property type="term" value="P:lipid metabolic process"/>
    <property type="evidence" value="ECO:0007669"/>
    <property type="project" value="InterPro"/>
</dbReference>
<feature type="compositionally biased region" description="Low complexity" evidence="1">
    <location>
        <begin position="185"/>
        <end position="194"/>
    </location>
</feature>
<dbReference type="PANTHER" id="PTHR31595:SF57">
    <property type="entry name" value="OS04G0481900 PROTEIN"/>
    <property type="match status" value="1"/>
</dbReference>
<evidence type="ECO:0000313" key="4">
    <source>
        <dbReference type="Proteomes" id="UP000247498"/>
    </source>
</evidence>
<dbReference type="OrthoDB" id="1077582at2759"/>
<organism evidence="3 4">
    <name type="scientific">Raphidocelis subcapitata</name>
    <dbReference type="NCBI Taxonomy" id="307507"/>
    <lineage>
        <taxon>Eukaryota</taxon>
        <taxon>Viridiplantae</taxon>
        <taxon>Chlorophyta</taxon>
        <taxon>core chlorophytes</taxon>
        <taxon>Chlorophyceae</taxon>
        <taxon>CS clade</taxon>
        <taxon>Sphaeropleales</taxon>
        <taxon>Selenastraceae</taxon>
        <taxon>Raphidocelis</taxon>
    </lineage>
</organism>
<proteinExistence type="predicted"/>
<gene>
    <name evidence="3" type="ORF">Rsub_06656</name>
</gene>
<dbReference type="GO" id="GO:0008374">
    <property type="term" value="F:O-acyltransferase activity"/>
    <property type="evidence" value="ECO:0007669"/>
    <property type="project" value="InterPro"/>
</dbReference>
<feature type="transmembrane region" description="Helical" evidence="2">
    <location>
        <begin position="47"/>
        <end position="68"/>
    </location>
</feature>
<dbReference type="EMBL" id="BDRX01000041">
    <property type="protein sequence ID" value="GBF93523.1"/>
    <property type="molecule type" value="Genomic_DNA"/>
</dbReference>
<feature type="region of interest" description="Disordered" evidence="1">
    <location>
        <begin position="332"/>
        <end position="352"/>
    </location>
</feature>
<comment type="caution">
    <text evidence="3">The sequence shown here is derived from an EMBL/GenBank/DDBJ whole genome shotgun (WGS) entry which is preliminary data.</text>
</comment>
<feature type="compositionally biased region" description="Low complexity" evidence="1">
    <location>
        <begin position="147"/>
        <end position="162"/>
    </location>
</feature>
<feature type="region of interest" description="Disordered" evidence="1">
    <location>
        <begin position="382"/>
        <end position="402"/>
    </location>
</feature>
<keyword evidence="2" id="KW-0812">Transmembrane</keyword>
<name>A0A2V0P6N0_9CHLO</name>
<feature type="transmembrane region" description="Helical" evidence="2">
    <location>
        <begin position="110"/>
        <end position="130"/>
    </location>
</feature>
<keyword evidence="2" id="KW-1133">Transmembrane helix</keyword>
<feature type="region of interest" description="Disordered" evidence="1">
    <location>
        <begin position="132"/>
        <end position="162"/>
    </location>
</feature>
<sequence>MEEDADAFAEVSALWTNLALRLAALLACQLVSAIAVLALVHNLPAGLPRLVAAAAPLALSAAALVALLDSAEEPVTTAAMAFLTWRLYSGKVVGAALGRGPLGSPAAARALGPLAYLALLLAPVMPAAAGQEPLQSRRLRTGSPDPAARGAEGAAGSAAGEGAAAGRRSIDSGCSAVGGAPPALAPPAGAGAAPLPEPPPPLQPEPPHRRVLRAAIEAAIVAAFVLYTCRSAAAAASAAARLLSLWGMGAAMAAVMAAASHPARTHARVALAPHFDAPLASVSLSEFWRRRWNVTQALVLRYAVYDPVVEGRLAPAANQAGAAAAGAGTGCADAGGAGGAEPPDSPASSCGSAGGAGDGACTCGASAAEGVHGRRGGVAAVSGKTAARAAGTEPPPPPGWRRDLATAATFLVSGLEHEIFHWLVLRRWGWRWAAFFALQAPLLMAERAARRAAAAAGAAPRPAVARLAVLLALGVAADGLFWPVLTQPLVARRLAASARGAARDACTLATRLGAFGGGGAGPYGAGGGGGGGCSRLLAALLHEAPSAAAEW</sequence>
<evidence type="ECO:0000256" key="2">
    <source>
        <dbReference type="SAM" id="Phobius"/>
    </source>
</evidence>
<dbReference type="Proteomes" id="UP000247498">
    <property type="component" value="Unassembled WGS sequence"/>
</dbReference>
<dbReference type="STRING" id="307507.A0A2V0P6N0"/>
<dbReference type="PANTHER" id="PTHR31595">
    <property type="entry name" value="LONG-CHAIN-ALCOHOL O-FATTY-ACYLTRANSFERASE 3-RELATED"/>
    <property type="match status" value="1"/>
</dbReference>
<feature type="region of interest" description="Disordered" evidence="1">
    <location>
        <begin position="185"/>
        <end position="207"/>
    </location>
</feature>
<feature type="transmembrane region" description="Helical" evidence="2">
    <location>
        <begin position="18"/>
        <end position="40"/>
    </location>
</feature>
<accession>A0A2V0P6N0</accession>
<protein>
    <recommendedName>
        <fullName evidence="5">Wax synthase domain-containing protein</fullName>
    </recommendedName>
</protein>
<reference evidence="3 4" key="1">
    <citation type="journal article" date="2018" name="Sci. Rep.">
        <title>Raphidocelis subcapitata (=Pseudokirchneriella subcapitata) provides an insight into genome evolution and environmental adaptations in the Sphaeropleales.</title>
        <authorList>
            <person name="Suzuki S."/>
            <person name="Yamaguchi H."/>
            <person name="Nakajima N."/>
            <person name="Kawachi M."/>
        </authorList>
    </citation>
    <scope>NUCLEOTIDE SEQUENCE [LARGE SCALE GENOMIC DNA]</scope>
    <source>
        <strain evidence="3 4">NIES-35</strain>
    </source>
</reference>
<feature type="transmembrane region" description="Helical" evidence="2">
    <location>
        <begin position="211"/>
        <end position="233"/>
    </location>
</feature>
<dbReference type="AlphaFoldDB" id="A0A2V0P6N0"/>